<accession>A0ACC0WGP3</accession>
<evidence type="ECO:0000313" key="1">
    <source>
        <dbReference type="EMBL" id="KAI9917820.1"/>
    </source>
</evidence>
<dbReference type="Proteomes" id="UP001163321">
    <property type="component" value="Chromosome 13"/>
</dbReference>
<protein>
    <submittedName>
        <fullName evidence="1">Uncharacterized protein</fullName>
    </submittedName>
</protein>
<sequence>MQPRGNREERNVLLGADGHIRLTDFGLAKEMSGHQRFCLGRILIPNKHYGIENVFDIVLKQQAIGMKLGVDDTKQYDIVKECSEGSEAKRYPEIQTGVVILAVNGQEVSGLGLSCVLYRLREAPRTHVCYKLTQHFYGA</sequence>
<reference evidence="1 2" key="1">
    <citation type="journal article" date="2022" name="bioRxiv">
        <title>The genome of the oomycete Peronosclerospora sorghi, a cosmopolitan pathogen of maize and sorghum, is inflated with dispersed pseudogenes.</title>
        <authorList>
            <person name="Fletcher K."/>
            <person name="Martin F."/>
            <person name="Isakeit T."/>
            <person name="Cavanaugh K."/>
            <person name="Magill C."/>
            <person name="Michelmore R."/>
        </authorList>
    </citation>
    <scope>NUCLEOTIDE SEQUENCE [LARGE SCALE GENOMIC DNA]</scope>
    <source>
        <strain evidence="1">P6</strain>
    </source>
</reference>
<name>A0ACC0WGP3_9STRA</name>
<organism evidence="1 2">
    <name type="scientific">Peronosclerospora sorghi</name>
    <dbReference type="NCBI Taxonomy" id="230839"/>
    <lineage>
        <taxon>Eukaryota</taxon>
        <taxon>Sar</taxon>
        <taxon>Stramenopiles</taxon>
        <taxon>Oomycota</taxon>
        <taxon>Peronosporomycetes</taxon>
        <taxon>Peronosporales</taxon>
        <taxon>Peronosporaceae</taxon>
        <taxon>Peronosclerospora</taxon>
    </lineage>
</organism>
<keyword evidence="2" id="KW-1185">Reference proteome</keyword>
<comment type="caution">
    <text evidence="1">The sequence shown here is derived from an EMBL/GenBank/DDBJ whole genome shotgun (WGS) entry which is preliminary data.</text>
</comment>
<evidence type="ECO:0000313" key="2">
    <source>
        <dbReference type="Proteomes" id="UP001163321"/>
    </source>
</evidence>
<dbReference type="EMBL" id="CM047592">
    <property type="protein sequence ID" value="KAI9917820.1"/>
    <property type="molecule type" value="Genomic_DNA"/>
</dbReference>
<gene>
    <name evidence="1" type="ORF">PsorP6_012611</name>
</gene>
<proteinExistence type="predicted"/>